<dbReference type="InterPro" id="IPR050398">
    <property type="entry name" value="HssS/ArlS-like"/>
</dbReference>
<dbReference type="CDD" id="cd16949">
    <property type="entry name" value="HATPase_CpxA-like"/>
    <property type="match status" value="1"/>
</dbReference>
<sequence>MNRLVNNLFVKIFVSFWVILVITAYISISLAKLIKADDFKAPEWELNNLQEYAERIERNPEFFLNPLLRPHKRSRLGQAFIVDANGQVINQANLSRGMHRFILDHADPNNPRVSVDEEFLWVGPYPIKLKDQDYLLYIQRRPPPEQLHSIRKLGFSPWFLISVSLLLSLILCVLLTRHIVQPLKRLRSAANKVSLGYLDTQLPDIQRGDEIGQLSDSLQRMVDTLSQAICNQQRLLSDISHELRSPLTRLNMALALHKKRQEVTPEVARIERESQRLAEMINALLSLSRMQVNAKQQQTKFDDVIADLINNCEFEAEQLNKQFNADYPKQLSLVCYPQLLSSAIENVCRNALKYADSKVRLSAKVEDKQLVIVILDDGPGLADSELNSIFRPFYRCGEARDRDSGGVGLGLAIAESAVRQHGGSISAKNHSLKGLEVSLRLPLQ</sequence>
<evidence type="ECO:0000256" key="13">
    <source>
        <dbReference type="ARBA" id="ARBA00023136"/>
    </source>
</evidence>
<comment type="caution">
    <text evidence="17">The sequence shown here is derived from an EMBL/GenBank/DDBJ whole genome shotgun (WGS) entry which is preliminary data.</text>
</comment>
<dbReference type="CDD" id="cd00082">
    <property type="entry name" value="HisKA"/>
    <property type="match status" value="1"/>
</dbReference>
<name>A0ABQ1I4X2_9ALTE</name>
<feature type="domain" description="HAMP" evidence="16">
    <location>
        <begin position="177"/>
        <end position="230"/>
    </location>
</feature>
<keyword evidence="8" id="KW-0547">Nucleotide-binding</keyword>
<dbReference type="SMART" id="SM00388">
    <property type="entry name" value="HisKA"/>
    <property type="match status" value="1"/>
</dbReference>
<dbReference type="PROSITE" id="PS50885">
    <property type="entry name" value="HAMP"/>
    <property type="match status" value="1"/>
</dbReference>
<keyword evidence="18" id="KW-1185">Reference proteome</keyword>
<feature type="transmembrane region" description="Helical" evidence="14">
    <location>
        <begin position="158"/>
        <end position="180"/>
    </location>
</feature>
<keyword evidence="10" id="KW-0067">ATP-binding</keyword>
<evidence type="ECO:0000256" key="3">
    <source>
        <dbReference type="ARBA" id="ARBA00012438"/>
    </source>
</evidence>
<evidence type="ECO:0000256" key="12">
    <source>
        <dbReference type="ARBA" id="ARBA00023012"/>
    </source>
</evidence>
<dbReference type="Gene3D" id="3.30.565.10">
    <property type="entry name" value="Histidine kinase-like ATPase, C-terminal domain"/>
    <property type="match status" value="1"/>
</dbReference>
<dbReference type="EMBL" id="BMDY01000016">
    <property type="protein sequence ID" value="GGB11672.1"/>
    <property type="molecule type" value="Genomic_DNA"/>
</dbReference>
<keyword evidence="12" id="KW-0902">Two-component regulatory system</keyword>
<dbReference type="InterPro" id="IPR036890">
    <property type="entry name" value="HATPase_C_sf"/>
</dbReference>
<dbReference type="PRINTS" id="PR00344">
    <property type="entry name" value="BCTRLSENSOR"/>
</dbReference>
<feature type="transmembrane region" description="Helical" evidence="14">
    <location>
        <begin position="12"/>
        <end position="31"/>
    </location>
</feature>
<keyword evidence="13 14" id="KW-0472">Membrane</keyword>
<feature type="domain" description="Histidine kinase" evidence="15">
    <location>
        <begin position="238"/>
        <end position="444"/>
    </location>
</feature>
<dbReference type="SUPFAM" id="SSF158472">
    <property type="entry name" value="HAMP domain-like"/>
    <property type="match status" value="1"/>
</dbReference>
<evidence type="ECO:0000256" key="8">
    <source>
        <dbReference type="ARBA" id="ARBA00022741"/>
    </source>
</evidence>
<comment type="catalytic activity">
    <reaction evidence="1">
        <text>ATP + protein L-histidine = ADP + protein N-phospho-L-histidine.</text>
        <dbReference type="EC" id="2.7.13.3"/>
    </reaction>
</comment>
<dbReference type="InterPro" id="IPR003594">
    <property type="entry name" value="HATPase_dom"/>
</dbReference>
<keyword evidence="9 17" id="KW-0418">Kinase</keyword>
<dbReference type="RefSeq" id="WP_055733861.1">
    <property type="nucleotide sequence ID" value="NZ_BMDY01000016.1"/>
</dbReference>
<protein>
    <recommendedName>
        <fullName evidence="3">histidine kinase</fullName>
        <ecNumber evidence="3">2.7.13.3</ecNumber>
    </recommendedName>
</protein>
<evidence type="ECO:0000313" key="18">
    <source>
        <dbReference type="Proteomes" id="UP000651977"/>
    </source>
</evidence>
<evidence type="ECO:0000256" key="7">
    <source>
        <dbReference type="ARBA" id="ARBA00022692"/>
    </source>
</evidence>
<dbReference type="SUPFAM" id="SSF47384">
    <property type="entry name" value="Homodimeric domain of signal transducing histidine kinase"/>
    <property type="match status" value="1"/>
</dbReference>
<dbReference type="InterPro" id="IPR032404">
    <property type="entry name" value="CpxA_peri"/>
</dbReference>
<evidence type="ECO:0000256" key="4">
    <source>
        <dbReference type="ARBA" id="ARBA00022475"/>
    </source>
</evidence>
<evidence type="ECO:0000256" key="1">
    <source>
        <dbReference type="ARBA" id="ARBA00000085"/>
    </source>
</evidence>
<evidence type="ECO:0000256" key="2">
    <source>
        <dbReference type="ARBA" id="ARBA00004651"/>
    </source>
</evidence>
<dbReference type="Pfam" id="PF02518">
    <property type="entry name" value="HATPase_c"/>
    <property type="match status" value="1"/>
</dbReference>
<dbReference type="Gene3D" id="3.30.450.210">
    <property type="entry name" value="Two-component sensor protein CpxA, periplasmic domain"/>
    <property type="match status" value="1"/>
</dbReference>
<dbReference type="InterPro" id="IPR004358">
    <property type="entry name" value="Sig_transdc_His_kin-like_C"/>
</dbReference>
<dbReference type="Gene3D" id="1.10.287.130">
    <property type="match status" value="1"/>
</dbReference>
<dbReference type="SMART" id="SM00387">
    <property type="entry name" value="HATPase_c"/>
    <property type="match status" value="1"/>
</dbReference>
<keyword evidence="7 14" id="KW-0812">Transmembrane</keyword>
<dbReference type="Pfam" id="PF16527">
    <property type="entry name" value="CpxA_peri"/>
    <property type="match status" value="1"/>
</dbReference>
<evidence type="ECO:0000313" key="17">
    <source>
        <dbReference type="EMBL" id="GGB11672.1"/>
    </source>
</evidence>
<gene>
    <name evidence="17" type="primary">cpxA</name>
    <name evidence="17" type="ORF">GCM10007414_26450</name>
</gene>
<dbReference type="InterPro" id="IPR036097">
    <property type="entry name" value="HisK_dim/P_sf"/>
</dbReference>
<dbReference type="SMART" id="SM00304">
    <property type="entry name" value="HAMP"/>
    <property type="match status" value="1"/>
</dbReference>
<keyword evidence="6" id="KW-0808">Transferase</keyword>
<evidence type="ECO:0000259" key="15">
    <source>
        <dbReference type="PROSITE" id="PS50109"/>
    </source>
</evidence>
<dbReference type="InterPro" id="IPR003660">
    <property type="entry name" value="HAMP_dom"/>
</dbReference>
<evidence type="ECO:0000256" key="6">
    <source>
        <dbReference type="ARBA" id="ARBA00022679"/>
    </source>
</evidence>
<dbReference type="Gene3D" id="6.10.340.10">
    <property type="match status" value="1"/>
</dbReference>
<dbReference type="InterPro" id="IPR058126">
    <property type="entry name" value="CpxA-like_HATPase"/>
</dbReference>
<dbReference type="Pfam" id="PF00512">
    <property type="entry name" value="HisKA"/>
    <property type="match status" value="1"/>
</dbReference>
<keyword evidence="11 14" id="KW-1133">Transmembrane helix</keyword>
<accession>A0ABQ1I4X2</accession>
<keyword evidence="5" id="KW-0597">Phosphoprotein</keyword>
<evidence type="ECO:0000256" key="10">
    <source>
        <dbReference type="ARBA" id="ARBA00022840"/>
    </source>
</evidence>
<dbReference type="PANTHER" id="PTHR45528">
    <property type="entry name" value="SENSOR HISTIDINE KINASE CPXA"/>
    <property type="match status" value="1"/>
</dbReference>
<dbReference type="Proteomes" id="UP000651977">
    <property type="component" value="Unassembled WGS sequence"/>
</dbReference>
<dbReference type="Pfam" id="PF00672">
    <property type="entry name" value="HAMP"/>
    <property type="match status" value="1"/>
</dbReference>
<evidence type="ECO:0000259" key="16">
    <source>
        <dbReference type="PROSITE" id="PS50885"/>
    </source>
</evidence>
<organism evidence="17 18">
    <name type="scientific">Agarivorans gilvus</name>
    <dbReference type="NCBI Taxonomy" id="680279"/>
    <lineage>
        <taxon>Bacteria</taxon>
        <taxon>Pseudomonadati</taxon>
        <taxon>Pseudomonadota</taxon>
        <taxon>Gammaproteobacteria</taxon>
        <taxon>Alteromonadales</taxon>
        <taxon>Alteromonadaceae</taxon>
        <taxon>Agarivorans</taxon>
    </lineage>
</organism>
<dbReference type="GO" id="GO:0016301">
    <property type="term" value="F:kinase activity"/>
    <property type="evidence" value="ECO:0007669"/>
    <property type="project" value="UniProtKB-KW"/>
</dbReference>
<dbReference type="InterPro" id="IPR003661">
    <property type="entry name" value="HisK_dim/P_dom"/>
</dbReference>
<dbReference type="CDD" id="cd06225">
    <property type="entry name" value="HAMP"/>
    <property type="match status" value="1"/>
</dbReference>
<evidence type="ECO:0000256" key="5">
    <source>
        <dbReference type="ARBA" id="ARBA00022553"/>
    </source>
</evidence>
<evidence type="ECO:0000256" key="14">
    <source>
        <dbReference type="SAM" id="Phobius"/>
    </source>
</evidence>
<dbReference type="InterPro" id="IPR038515">
    <property type="entry name" value="CpxA_peri_sf"/>
</dbReference>
<dbReference type="EC" id="2.7.13.3" evidence="3"/>
<keyword evidence="4" id="KW-1003">Cell membrane</keyword>
<dbReference type="InterPro" id="IPR005467">
    <property type="entry name" value="His_kinase_dom"/>
</dbReference>
<evidence type="ECO:0000256" key="11">
    <source>
        <dbReference type="ARBA" id="ARBA00022989"/>
    </source>
</evidence>
<dbReference type="PROSITE" id="PS50109">
    <property type="entry name" value="HIS_KIN"/>
    <property type="match status" value="1"/>
</dbReference>
<evidence type="ECO:0000256" key="9">
    <source>
        <dbReference type="ARBA" id="ARBA00022777"/>
    </source>
</evidence>
<comment type="subcellular location">
    <subcellularLocation>
        <location evidence="2">Cell membrane</location>
        <topology evidence="2">Multi-pass membrane protein</topology>
    </subcellularLocation>
</comment>
<dbReference type="SUPFAM" id="SSF55874">
    <property type="entry name" value="ATPase domain of HSP90 chaperone/DNA topoisomerase II/histidine kinase"/>
    <property type="match status" value="1"/>
</dbReference>
<dbReference type="PANTHER" id="PTHR45528:SF1">
    <property type="entry name" value="SENSOR HISTIDINE KINASE CPXA"/>
    <property type="match status" value="1"/>
</dbReference>
<proteinExistence type="predicted"/>
<reference evidence="18" key="1">
    <citation type="journal article" date="2019" name="Int. J. Syst. Evol. Microbiol.">
        <title>The Global Catalogue of Microorganisms (GCM) 10K type strain sequencing project: providing services to taxonomists for standard genome sequencing and annotation.</title>
        <authorList>
            <consortium name="The Broad Institute Genomics Platform"/>
            <consortium name="The Broad Institute Genome Sequencing Center for Infectious Disease"/>
            <person name="Wu L."/>
            <person name="Ma J."/>
        </authorList>
    </citation>
    <scope>NUCLEOTIDE SEQUENCE [LARGE SCALE GENOMIC DNA]</scope>
    <source>
        <strain evidence="18">CGMCC 1.10131</strain>
    </source>
</reference>